<dbReference type="AlphaFoldDB" id="A0A7E4VQI3"/>
<organism evidence="2 3">
    <name type="scientific">Panagrellus redivivus</name>
    <name type="common">Microworm</name>
    <dbReference type="NCBI Taxonomy" id="6233"/>
    <lineage>
        <taxon>Eukaryota</taxon>
        <taxon>Metazoa</taxon>
        <taxon>Ecdysozoa</taxon>
        <taxon>Nematoda</taxon>
        <taxon>Chromadorea</taxon>
        <taxon>Rhabditida</taxon>
        <taxon>Tylenchina</taxon>
        <taxon>Panagrolaimomorpha</taxon>
        <taxon>Panagrolaimoidea</taxon>
        <taxon>Panagrolaimidae</taxon>
        <taxon>Panagrellus</taxon>
    </lineage>
</organism>
<name>A0A7E4VQI3_PANRE</name>
<feature type="transmembrane region" description="Helical" evidence="1">
    <location>
        <begin position="40"/>
        <end position="64"/>
    </location>
</feature>
<feature type="transmembrane region" description="Helical" evidence="1">
    <location>
        <begin position="182"/>
        <end position="203"/>
    </location>
</feature>
<feature type="transmembrane region" description="Helical" evidence="1">
    <location>
        <begin position="6"/>
        <end position="28"/>
    </location>
</feature>
<reference evidence="2" key="1">
    <citation type="journal article" date="2013" name="Genetics">
        <title>The draft genome and transcriptome of Panagrellus redivivus are shaped by the harsh demands of a free-living lifestyle.</title>
        <authorList>
            <person name="Srinivasan J."/>
            <person name="Dillman A.R."/>
            <person name="Macchietto M.G."/>
            <person name="Heikkinen L."/>
            <person name="Lakso M."/>
            <person name="Fracchia K.M."/>
            <person name="Antoshechkin I."/>
            <person name="Mortazavi A."/>
            <person name="Wong G."/>
            <person name="Sternberg P.W."/>
        </authorList>
    </citation>
    <scope>NUCLEOTIDE SEQUENCE [LARGE SCALE GENOMIC DNA]</scope>
    <source>
        <strain evidence="2">MT8872</strain>
    </source>
</reference>
<evidence type="ECO:0000256" key="1">
    <source>
        <dbReference type="SAM" id="Phobius"/>
    </source>
</evidence>
<sequence length="282" mass="32615">MDGNRYIAASILFFTVIVMIPFDIFFGYHIAIKHKILFNAYFITYTAYLVNGTLYTFFAAYLTLWENNIIRIGYQFYQYFIPLLSVMMALNRFTAIVVWTWHKRIPKWTFFVINGICAIAISVMLLFVNHIGIFGIRGADDPVIDKVFARGFKAAAYLASLIIEVVAVLYRKLSKKSQPINSFNMTLLIHSLISTVCWIINFVSNQMVKFYGIEIFDSISNVALFCGFVLPTVYLFIKIQGLHNTLIDFCKDLRQLKLNRKAQVFHKSVKRTTTSQQMYNVT</sequence>
<dbReference type="WBParaSite" id="Pan_g23966.t1">
    <property type="protein sequence ID" value="Pan_g23966.t1"/>
    <property type="gene ID" value="Pan_g23966"/>
</dbReference>
<accession>A0A7E4VQI3</accession>
<keyword evidence="1" id="KW-1133">Transmembrane helix</keyword>
<proteinExistence type="predicted"/>
<feature type="transmembrane region" description="Helical" evidence="1">
    <location>
        <begin position="215"/>
        <end position="237"/>
    </location>
</feature>
<evidence type="ECO:0000313" key="2">
    <source>
        <dbReference type="Proteomes" id="UP000492821"/>
    </source>
</evidence>
<dbReference type="Proteomes" id="UP000492821">
    <property type="component" value="Unassembled WGS sequence"/>
</dbReference>
<keyword evidence="1" id="KW-0472">Membrane</keyword>
<feature type="transmembrane region" description="Helical" evidence="1">
    <location>
        <begin position="76"/>
        <end position="99"/>
    </location>
</feature>
<protein>
    <submittedName>
        <fullName evidence="3">Serpentine receptor class gamma</fullName>
    </submittedName>
</protein>
<keyword evidence="1" id="KW-0812">Transmembrane</keyword>
<reference evidence="3" key="2">
    <citation type="submission" date="2020-10" db="UniProtKB">
        <authorList>
            <consortium name="WormBaseParasite"/>
        </authorList>
    </citation>
    <scope>IDENTIFICATION</scope>
</reference>
<keyword evidence="2" id="KW-1185">Reference proteome</keyword>
<evidence type="ECO:0000313" key="3">
    <source>
        <dbReference type="WBParaSite" id="Pan_g23966.t1"/>
    </source>
</evidence>
<feature type="transmembrane region" description="Helical" evidence="1">
    <location>
        <begin position="111"/>
        <end position="134"/>
    </location>
</feature>
<feature type="transmembrane region" description="Helical" evidence="1">
    <location>
        <begin position="154"/>
        <end position="170"/>
    </location>
</feature>